<feature type="transmembrane region" description="Helical" evidence="11">
    <location>
        <begin position="538"/>
        <end position="571"/>
    </location>
</feature>
<feature type="region of interest" description="Disordered" evidence="10">
    <location>
        <begin position="906"/>
        <end position="1023"/>
    </location>
</feature>
<proteinExistence type="predicted"/>
<dbReference type="EC" id="2.4.1.16" evidence="2"/>
<feature type="transmembrane region" description="Helical" evidence="11">
    <location>
        <begin position="765"/>
        <end position="783"/>
    </location>
</feature>
<keyword evidence="7 11" id="KW-1133">Transmembrane helix</keyword>
<feature type="compositionally biased region" description="Basic and acidic residues" evidence="10">
    <location>
        <begin position="200"/>
        <end position="221"/>
    </location>
</feature>
<keyword evidence="13" id="KW-1185">Reference proteome</keyword>
<dbReference type="EMBL" id="CAMPGE010008917">
    <property type="protein sequence ID" value="CAI2367800.1"/>
    <property type="molecule type" value="Genomic_DNA"/>
</dbReference>
<feature type="transmembrane region" description="Helical" evidence="11">
    <location>
        <begin position="617"/>
        <end position="638"/>
    </location>
</feature>
<dbReference type="GO" id="GO:0071555">
    <property type="term" value="P:cell wall organization"/>
    <property type="evidence" value="ECO:0007669"/>
    <property type="project" value="UniProtKB-KW"/>
</dbReference>
<evidence type="ECO:0000256" key="2">
    <source>
        <dbReference type="ARBA" id="ARBA00012543"/>
    </source>
</evidence>
<dbReference type="InterPro" id="IPR029044">
    <property type="entry name" value="Nucleotide-diphossugar_trans"/>
</dbReference>
<dbReference type="Pfam" id="PF01644">
    <property type="entry name" value="Chitin_synth_1"/>
    <property type="match status" value="1"/>
</dbReference>
<feature type="compositionally biased region" description="Acidic residues" evidence="10">
    <location>
        <begin position="912"/>
        <end position="927"/>
    </location>
</feature>
<feature type="transmembrane region" description="Helical" evidence="11">
    <location>
        <begin position="508"/>
        <end position="526"/>
    </location>
</feature>
<dbReference type="SUPFAM" id="SSF53448">
    <property type="entry name" value="Nucleotide-diphospho-sugar transferases"/>
    <property type="match status" value="1"/>
</dbReference>
<evidence type="ECO:0000256" key="6">
    <source>
        <dbReference type="ARBA" id="ARBA00022692"/>
    </source>
</evidence>
<dbReference type="AlphaFoldDB" id="A0AAD1UMF6"/>
<evidence type="ECO:0000256" key="1">
    <source>
        <dbReference type="ARBA" id="ARBA00004651"/>
    </source>
</evidence>
<keyword evidence="9" id="KW-0961">Cell wall biogenesis/degradation</keyword>
<gene>
    <name evidence="12" type="ORF">ECRASSUSDP1_LOCUS9088</name>
</gene>
<feature type="compositionally biased region" description="Basic and acidic residues" evidence="10">
    <location>
        <begin position="928"/>
        <end position="960"/>
    </location>
</feature>
<evidence type="ECO:0000256" key="5">
    <source>
        <dbReference type="ARBA" id="ARBA00022679"/>
    </source>
</evidence>
<feature type="region of interest" description="Disordered" evidence="10">
    <location>
        <begin position="200"/>
        <end position="234"/>
    </location>
</feature>
<sequence length="1023" mass="118180">MEFEELKYENKDDLNEIADPSELEDFQKECIYTPLSLVNPTPYEPSNEDYIMREHDGNADEDWDEKNNLVNDVPIERDSLIGFGIHKRKPKLLICITMYNEPPKQLVESLAGIYRSYYELIDLDPTFLNRVHIVIVSDGYGPLMEKPEHLKCYDKANIHDIKKLSEKNYTTNVFKAGFEDTKTVFNRLLFINSENMISREDKRGQQEEEYKDEEEKLEARRRSSMKGNSGPKKKYRDIRAYGANNIGHCFSRAMHFQDWEQCLPREQRDFLVVDNYEIYDFLVGSDEQGRVKDRKYEHFSLPIHFIVKHNNQGKIESHKWFFKGFCRMMDPIYAQIIDCGSIPLWNSISKIIMHMETFTDVGGACGEIECILAEKKEDGIEPVTFVESVLLRAQYVEYKVSHYMDKATESLFGFVSVLPGAFSTFRWECINGKPLSEFLKGCKDEFGDVTKIMPCDTANKYLAEDRIMCLEIIAKAHASFIIHYIPGAKCLTDPPLSLTQLVKQRRRWFNGSLFATLHVMKSMYRIWARKWTSFFRNIFYMILYAYMILLLILSYLIVGLFYSAFSIFIRAVLESDNCLNVARLSNILENVYLIFLFFCLMLSTTVQVNYAETGFRLCSLVMGLFTIVMIFCSVYYAIDDTQNRNAVILIGIFILSYMVPLILNISHLKLADFLKGIFYALYLSPTYANIFTIFAISNIHDVSWGSRPGGASKDKNIDVAIRKAAAQKEEAYKDYRANFLIVWLCANAAVGGIVTYWSRNGQNDFLLWLGVLLSAVVAFKLILSTIHKLVSYMHNFFIWIHVRGLAKRLKNQNIESFHNHVRHKEKEDHEIVFEKFRDKNAIDQEEEEANKNRLDEKILSFQNLLQKSIAADKLDMELDRFKRSVIASLGGGVQTQLNEKIQEIAAKKQEEQDSYDPLDDEESDEELDPKSNKDKKGFLGKILSRDKSKDSEGGKEKFEEIPEETNEEESKMLPANDDSDESQSSVEVKPNAMKRDQAEDSSEEDPVSDSSNEFDSRPGSDSF</sequence>
<keyword evidence="3" id="KW-1003">Cell membrane</keyword>
<dbReference type="GO" id="GO:0006031">
    <property type="term" value="P:chitin biosynthetic process"/>
    <property type="evidence" value="ECO:0007669"/>
    <property type="project" value="TreeGrafter"/>
</dbReference>
<dbReference type="InterPro" id="IPR004835">
    <property type="entry name" value="Chitin_synth"/>
</dbReference>
<comment type="caution">
    <text evidence="12">The sequence shown here is derived from an EMBL/GenBank/DDBJ whole genome shotgun (WGS) entry which is preliminary data.</text>
</comment>
<dbReference type="Proteomes" id="UP001295684">
    <property type="component" value="Unassembled WGS sequence"/>
</dbReference>
<protein>
    <recommendedName>
        <fullName evidence="2">chitin synthase</fullName>
        <ecNumber evidence="2">2.4.1.16</ecNumber>
    </recommendedName>
</protein>
<comment type="subcellular location">
    <subcellularLocation>
        <location evidence="1">Cell membrane</location>
        <topology evidence="1">Multi-pass membrane protein</topology>
    </subcellularLocation>
</comment>
<evidence type="ECO:0000256" key="4">
    <source>
        <dbReference type="ARBA" id="ARBA00022676"/>
    </source>
</evidence>
<evidence type="ECO:0000256" key="11">
    <source>
        <dbReference type="SAM" id="Phobius"/>
    </source>
</evidence>
<reference evidence="12" key="1">
    <citation type="submission" date="2023-07" db="EMBL/GenBank/DDBJ databases">
        <authorList>
            <consortium name="AG Swart"/>
            <person name="Singh M."/>
            <person name="Singh A."/>
            <person name="Seah K."/>
            <person name="Emmerich C."/>
        </authorList>
    </citation>
    <scope>NUCLEOTIDE SEQUENCE</scope>
    <source>
        <strain evidence="12">DP1</strain>
    </source>
</reference>
<evidence type="ECO:0000256" key="9">
    <source>
        <dbReference type="ARBA" id="ARBA00023316"/>
    </source>
</evidence>
<accession>A0AAD1UMF6</accession>
<dbReference type="GO" id="GO:0004100">
    <property type="term" value="F:chitin synthase activity"/>
    <property type="evidence" value="ECO:0007669"/>
    <property type="project" value="UniProtKB-EC"/>
</dbReference>
<feature type="transmembrane region" description="Helical" evidence="11">
    <location>
        <begin position="644"/>
        <end position="665"/>
    </location>
</feature>
<name>A0AAD1UMF6_EUPCR</name>
<feature type="transmembrane region" description="Helical" evidence="11">
    <location>
        <begin position="740"/>
        <end position="758"/>
    </location>
</feature>
<keyword evidence="4" id="KW-0328">Glycosyltransferase</keyword>
<keyword evidence="5" id="KW-0808">Transferase</keyword>
<feature type="transmembrane region" description="Helical" evidence="11">
    <location>
        <begin position="677"/>
        <end position="699"/>
    </location>
</feature>
<organism evidence="12 13">
    <name type="scientific">Euplotes crassus</name>
    <dbReference type="NCBI Taxonomy" id="5936"/>
    <lineage>
        <taxon>Eukaryota</taxon>
        <taxon>Sar</taxon>
        <taxon>Alveolata</taxon>
        <taxon>Ciliophora</taxon>
        <taxon>Intramacronucleata</taxon>
        <taxon>Spirotrichea</taxon>
        <taxon>Hypotrichia</taxon>
        <taxon>Euplotida</taxon>
        <taxon>Euplotidae</taxon>
        <taxon>Moneuplotes</taxon>
    </lineage>
</organism>
<evidence type="ECO:0000313" key="13">
    <source>
        <dbReference type="Proteomes" id="UP001295684"/>
    </source>
</evidence>
<dbReference type="GO" id="GO:0005886">
    <property type="term" value="C:plasma membrane"/>
    <property type="evidence" value="ECO:0007669"/>
    <property type="project" value="UniProtKB-SubCell"/>
</dbReference>
<keyword evidence="6 11" id="KW-0812">Transmembrane</keyword>
<feature type="compositionally biased region" description="Basic and acidic residues" evidence="10">
    <location>
        <begin position="1014"/>
        <end position="1023"/>
    </location>
</feature>
<evidence type="ECO:0000313" key="12">
    <source>
        <dbReference type="EMBL" id="CAI2367800.1"/>
    </source>
</evidence>
<feature type="transmembrane region" description="Helical" evidence="11">
    <location>
        <begin position="591"/>
        <end position="610"/>
    </location>
</feature>
<evidence type="ECO:0000256" key="7">
    <source>
        <dbReference type="ARBA" id="ARBA00022989"/>
    </source>
</evidence>
<keyword evidence="8 11" id="KW-0472">Membrane</keyword>
<evidence type="ECO:0000256" key="8">
    <source>
        <dbReference type="ARBA" id="ARBA00023136"/>
    </source>
</evidence>
<dbReference type="PANTHER" id="PTHR22914:SF9">
    <property type="entry name" value="CHITIN SYNTHASE 1"/>
    <property type="match status" value="1"/>
</dbReference>
<evidence type="ECO:0000256" key="3">
    <source>
        <dbReference type="ARBA" id="ARBA00022475"/>
    </source>
</evidence>
<dbReference type="PANTHER" id="PTHR22914">
    <property type="entry name" value="CHITIN SYNTHASE"/>
    <property type="match status" value="1"/>
</dbReference>
<evidence type="ECO:0000256" key="10">
    <source>
        <dbReference type="SAM" id="MobiDB-lite"/>
    </source>
</evidence>